<keyword evidence="4" id="KW-0699">rRNA-binding</keyword>
<evidence type="ECO:0000256" key="1">
    <source>
        <dbReference type="ARBA" id="ARBA00010618"/>
    </source>
</evidence>
<dbReference type="GO" id="GO:0006412">
    <property type="term" value="P:translation"/>
    <property type="evidence" value="ECO:0007669"/>
    <property type="project" value="UniProtKB-UniRule"/>
</dbReference>
<dbReference type="InterPro" id="IPR041988">
    <property type="entry name" value="Ribosomal_uL24_KOW"/>
</dbReference>
<keyword evidence="4" id="KW-0694">RNA-binding</keyword>
<comment type="similarity">
    <text evidence="1 4">Belongs to the universal ribosomal protein uL24 family.</text>
</comment>
<dbReference type="AlphaFoldDB" id="A0A0H4T0X1"/>
<dbReference type="Gene3D" id="2.30.30.30">
    <property type="match status" value="1"/>
</dbReference>
<organism evidence="6">
    <name type="scientific">uncultured euryarchaeote Rifle_16ft_4_minimus_1523</name>
    <dbReference type="NCBI Taxonomy" id="1665189"/>
    <lineage>
        <taxon>Archaea</taxon>
        <taxon>Methanobacteriati</taxon>
        <taxon>Methanobacteriota</taxon>
        <taxon>environmental samples</taxon>
    </lineage>
</organism>
<dbReference type="CDD" id="cd06089">
    <property type="entry name" value="KOW_RPL26"/>
    <property type="match status" value="1"/>
</dbReference>
<dbReference type="InterPro" id="IPR005756">
    <property type="entry name" value="Ribosomal_uL24_euk/arc"/>
</dbReference>
<evidence type="ECO:0000259" key="5">
    <source>
        <dbReference type="SMART" id="SM00739"/>
    </source>
</evidence>
<reference evidence="6" key="1">
    <citation type="journal article" date="2015" name="ISME J.">
        <title>Aquifer environment selects for microbial species cohorts in sediment and groundwater.</title>
        <authorList>
            <person name="Hug L.A."/>
            <person name="Thomas B.C."/>
            <person name="Brown C.T."/>
            <person name="Frischkorn K.R."/>
            <person name="Williams K.H."/>
            <person name="Tringe S.G."/>
            <person name="Banfield J.F."/>
        </authorList>
    </citation>
    <scope>NUCLEOTIDE SEQUENCE</scope>
</reference>
<dbReference type="InterPro" id="IPR008991">
    <property type="entry name" value="Translation_prot_SH3-like_sf"/>
</dbReference>
<dbReference type="InterPro" id="IPR014722">
    <property type="entry name" value="Rib_uL2_dom2"/>
</dbReference>
<dbReference type="SUPFAM" id="SSF50104">
    <property type="entry name" value="Translation proteins SH3-like domain"/>
    <property type="match status" value="1"/>
</dbReference>
<dbReference type="GO" id="GO:0015934">
    <property type="term" value="C:large ribosomal subunit"/>
    <property type="evidence" value="ECO:0007669"/>
    <property type="project" value="UniProtKB-UniRule"/>
</dbReference>
<sequence>MTSSQPRKQRKSRYQAPLHIRHKLMGAMLSPELRKEHGIKSIPLRAGDTVKVLRGDHKGKEGKVAEVNLKKMSITVDGVSVTKSDGTEVPRPVQPSNVMITKLELKDEKRLGD</sequence>
<dbReference type="SMART" id="SM00739">
    <property type="entry name" value="KOW"/>
    <property type="match status" value="1"/>
</dbReference>
<accession>A0A0H4T0X1</accession>
<evidence type="ECO:0000256" key="4">
    <source>
        <dbReference type="HAMAP-Rule" id="MF_01326"/>
    </source>
</evidence>
<name>A0A0H4T0X1_9EURY</name>
<comment type="subunit">
    <text evidence="4">Part of the 50S ribosomal subunit.</text>
</comment>
<dbReference type="HAMAP" id="MF_01326_A">
    <property type="entry name" value="Ribosomal_uL24_A"/>
    <property type="match status" value="1"/>
</dbReference>
<gene>
    <name evidence="6" type="primary">rpl24p</name>
    <name evidence="4" type="synonym">rpl24</name>
</gene>
<evidence type="ECO:0000256" key="2">
    <source>
        <dbReference type="ARBA" id="ARBA00022980"/>
    </source>
</evidence>
<protein>
    <recommendedName>
        <fullName evidence="4">Large ribosomal subunit protein uL24</fullName>
    </recommendedName>
</protein>
<dbReference type="PROSITE" id="PS01108">
    <property type="entry name" value="RIBOSOMAL_L24"/>
    <property type="match status" value="1"/>
</dbReference>
<dbReference type="GO" id="GO:0019843">
    <property type="term" value="F:rRNA binding"/>
    <property type="evidence" value="ECO:0007669"/>
    <property type="project" value="UniProtKB-UniRule"/>
</dbReference>
<keyword evidence="3 4" id="KW-0687">Ribonucleoprotein</keyword>
<comment type="function">
    <text evidence="4">One of two assembly initiator proteins, it binds directly to the 5'-end of the 23S rRNA, where it nucleates assembly of the 50S subunit.</text>
</comment>
<dbReference type="FunFam" id="2.30.30.30:FF:000009">
    <property type="entry name" value="60S ribosomal protein L26"/>
    <property type="match status" value="1"/>
</dbReference>
<dbReference type="NCBIfam" id="TIGR01080">
    <property type="entry name" value="rplX_A_E"/>
    <property type="match status" value="1"/>
</dbReference>
<dbReference type="Pfam" id="PF16906">
    <property type="entry name" value="Ribosomal_L26"/>
    <property type="match status" value="1"/>
</dbReference>
<proteinExistence type="inferred from homology"/>
<dbReference type="GO" id="GO:0003735">
    <property type="term" value="F:structural constituent of ribosome"/>
    <property type="evidence" value="ECO:0007669"/>
    <property type="project" value="UniProtKB-UniRule"/>
</dbReference>
<dbReference type="PANTHER" id="PTHR11143">
    <property type="entry name" value="60S RIBOSOMAL PROTEIN L26 FAMILY MEMBER"/>
    <property type="match status" value="1"/>
</dbReference>
<dbReference type="Pfam" id="PF00467">
    <property type="entry name" value="KOW"/>
    <property type="match status" value="1"/>
</dbReference>
<dbReference type="EMBL" id="KT006955">
    <property type="protein sequence ID" value="AKQ01206.1"/>
    <property type="molecule type" value="Genomic_DNA"/>
</dbReference>
<evidence type="ECO:0000313" key="6">
    <source>
        <dbReference type="EMBL" id="AKQ01206.1"/>
    </source>
</evidence>
<dbReference type="InterPro" id="IPR005825">
    <property type="entry name" value="Ribosomal_uL24_CS"/>
</dbReference>
<evidence type="ECO:0000256" key="3">
    <source>
        <dbReference type="ARBA" id="ARBA00023274"/>
    </source>
</evidence>
<keyword evidence="2 4" id="KW-0689">Ribosomal protein</keyword>
<feature type="domain" description="KOW" evidence="5">
    <location>
        <begin position="43"/>
        <end position="70"/>
    </location>
</feature>
<dbReference type="InterPro" id="IPR005824">
    <property type="entry name" value="KOW"/>
</dbReference>
<comment type="function">
    <text evidence="4">Located at the polypeptide exit tunnel on the outside of the subunit.</text>
</comment>